<feature type="compositionally biased region" description="Low complexity" evidence="9">
    <location>
        <begin position="189"/>
        <end position="205"/>
    </location>
</feature>
<dbReference type="PROSITE" id="PS00028">
    <property type="entry name" value="ZINC_FINGER_C2H2_1"/>
    <property type="match status" value="3"/>
</dbReference>
<feature type="compositionally biased region" description="Pro residues" evidence="9">
    <location>
        <begin position="47"/>
        <end position="56"/>
    </location>
</feature>
<evidence type="ECO:0000256" key="9">
    <source>
        <dbReference type="SAM" id="MobiDB-lite"/>
    </source>
</evidence>
<keyword evidence="12" id="KW-1185">Reference proteome</keyword>
<keyword evidence="6" id="KW-0804">Transcription</keyword>
<evidence type="ECO:0000256" key="7">
    <source>
        <dbReference type="ARBA" id="ARBA00023242"/>
    </source>
</evidence>
<evidence type="ECO:0000256" key="6">
    <source>
        <dbReference type="ARBA" id="ARBA00023163"/>
    </source>
</evidence>
<feature type="region of interest" description="Disordered" evidence="9">
    <location>
        <begin position="1"/>
        <end position="57"/>
    </location>
</feature>
<feature type="domain" description="C2H2-type" evidence="10">
    <location>
        <begin position="210"/>
        <end position="236"/>
    </location>
</feature>
<comment type="caution">
    <text evidence="11">The sequence shown here is derived from an EMBL/GenBank/DDBJ whole genome shotgun (WGS) entry which is preliminary data.</text>
</comment>
<feature type="region of interest" description="Disordered" evidence="9">
    <location>
        <begin position="178"/>
        <end position="207"/>
    </location>
</feature>
<accession>A0A2T6ZFL0</accession>
<keyword evidence="2" id="KW-0479">Metal-binding</keyword>
<keyword evidence="5" id="KW-0805">Transcription regulation</keyword>
<evidence type="ECO:0000256" key="4">
    <source>
        <dbReference type="ARBA" id="ARBA00022833"/>
    </source>
</evidence>
<dbReference type="PANTHER" id="PTHR46179">
    <property type="entry name" value="ZINC FINGER PROTEIN"/>
    <property type="match status" value="1"/>
</dbReference>
<dbReference type="PANTHER" id="PTHR46179:SF13">
    <property type="entry name" value="C2H2-TYPE DOMAIN-CONTAINING PROTEIN"/>
    <property type="match status" value="1"/>
</dbReference>
<organism evidence="11 12">
    <name type="scientific">Tuber borchii</name>
    <name type="common">White truffle</name>
    <dbReference type="NCBI Taxonomy" id="42251"/>
    <lineage>
        <taxon>Eukaryota</taxon>
        <taxon>Fungi</taxon>
        <taxon>Dikarya</taxon>
        <taxon>Ascomycota</taxon>
        <taxon>Pezizomycotina</taxon>
        <taxon>Pezizomycetes</taxon>
        <taxon>Pezizales</taxon>
        <taxon>Tuberaceae</taxon>
        <taxon>Tuber</taxon>
    </lineage>
</organism>
<dbReference type="Proteomes" id="UP000244722">
    <property type="component" value="Unassembled WGS sequence"/>
</dbReference>
<dbReference type="AlphaFoldDB" id="A0A2T6ZFL0"/>
<dbReference type="PROSITE" id="PS50157">
    <property type="entry name" value="ZINC_FINGER_C2H2_2"/>
    <property type="match status" value="1"/>
</dbReference>
<keyword evidence="7" id="KW-0539">Nucleus</keyword>
<dbReference type="OrthoDB" id="427030at2759"/>
<dbReference type="SMART" id="SM00355">
    <property type="entry name" value="ZnF_C2H2"/>
    <property type="match status" value="5"/>
</dbReference>
<dbReference type="GO" id="GO:0008270">
    <property type="term" value="F:zinc ion binding"/>
    <property type="evidence" value="ECO:0007669"/>
    <property type="project" value="UniProtKB-KW"/>
</dbReference>
<evidence type="ECO:0000313" key="12">
    <source>
        <dbReference type="Proteomes" id="UP000244722"/>
    </source>
</evidence>
<evidence type="ECO:0000256" key="3">
    <source>
        <dbReference type="ARBA" id="ARBA00022771"/>
    </source>
</evidence>
<dbReference type="GO" id="GO:0006357">
    <property type="term" value="P:regulation of transcription by RNA polymerase II"/>
    <property type="evidence" value="ECO:0007669"/>
    <property type="project" value="TreeGrafter"/>
</dbReference>
<gene>
    <name evidence="11" type="ORF">B9Z19DRAFT_462288</name>
</gene>
<evidence type="ECO:0000256" key="8">
    <source>
        <dbReference type="PROSITE-ProRule" id="PRU00042"/>
    </source>
</evidence>
<reference evidence="11 12" key="1">
    <citation type="submission" date="2017-04" db="EMBL/GenBank/DDBJ databases">
        <title>Draft genome sequence of Tuber borchii Vittad., a whitish edible truffle.</title>
        <authorList>
            <consortium name="DOE Joint Genome Institute"/>
            <person name="Murat C."/>
            <person name="Kuo A."/>
            <person name="Barry K.W."/>
            <person name="Clum A."/>
            <person name="Dockter R.B."/>
            <person name="Fauchery L."/>
            <person name="Iotti M."/>
            <person name="Kohler A."/>
            <person name="Labutti K."/>
            <person name="Lindquist E.A."/>
            <person name="Lipzen A."/>
            <person name="Ohm R.A."/>
            <person name="Wang M."/>
            <person name="Grigoriev I.V."/>
            <person name="Zambonelli A."/>
            <person name="Martin F.M."/>
        </authorList>
    </citation>
    <scope>NUCLEOTIDE SEQUENCE [LARGE SCALE GENOMIC DNA]</scope>
    <source>
        <strain evidence="11 12">Tbo3840</strain>
    </source>
</reference>
<evidence type="ECO:0000259" key="10">
    <source>
        <dbReference type="PROSITE" id="PS50157"/>
    </source>
</evidence>
<evidence type="ECO:0000256" key="2">
    <source>
        <dbReference type="ARBA" id="ARBA00022723"/>
    </source>
</evidence>
<proteinExistence type="predicted"/>
<dbReference type="EMBL" id="NESQ01000308">
    <property type="protein sequence ID" value="PUU74288.1"/>
    <property type="molecule type" value="Genomic_DNA"/>
</dbReference>
<sequence length="297" mass="34126">MAREQRKIVSPGLATRRSQSNQTPPLPPMSFRMIPSASLLPTGSNPLPAPRGPLPPSSLNYTFLKQQQKPGHSQTEEQNHYRQDSHHVTSLAYVRLVTRREVPCKDPGCTALFACSYEMNLHYLAAHREVLECPVPKCRMKFINFECRENHRKKCELERVACRHPSCTAGFKEEEEMEKHWEERHTTRSTTPEQQQSGPSSPSPTEHIRFTCPLEECGRKFRDIGSQIRHIVSRHAYCPACSTETGGKVFRNHEELEDHLREGLPRHSYCWVCRMMFNDVGALEAHFEERHGGKNSL</sequence>
<keyword evidence="4" id="KW-0862">Zinc</keyword>
<dbReference type="InterPro" id="IPR051061">
    <property type="entry name" value="Zinc_finger_trans_reg"/>
</dbReference>
<name>A0A2T6ZFL0_TUBBO</name>
<dbReference type="GO" id="GO:0005634">
    <property type="term" value="C:nucleus"/>
    <property type="evidence" value="ECO:0007669"/>
    <property type="project" value="UniProtKB-SubCell"/>
</dbReference>
<evidence type="ECO:0000256" key="5">
    <source>
        <dbReference type="ARBA" id="ARBA00023015"/>
    </source>
</evidence>
<dbReference type="InterPro" id="IPR013087">
    <property type="entry name" value="Znf_C2H2_type"/>
</dbReference>
<comment type="subcellular location">
    <subcellularLocation>
        <location evidence="1">Nucleus</location>
    </subcellularLocation>
</comment>
<keyword evidence="3 8" id="KW-0863">Zinc-finger</keyword>
<protein>
    <recommendedName>
        <fullName evidence="10">C2H2-type domain-containing protein</fullName>
    </recommendedName>
</protein>
<evidence type="ECO:0000313" key="11">
    <source>
        <dbReference type="EMBL" id="PUU74288.1"/>
    </source>
</evidence>
<evidence type="ECO:0000256" key="1">
    <source>
        <dbReference type="ARBA" id="ARBA00004123"/>
    </source>
</evidence>